<dbReference type="PROSITE" id="PS50106">
    <property type="entry name" value="PDZ"/>
    <property type="match status" value="1"/>
</dbReference>
<keyword evidence="2 5" id="KW-0645">Protease</keyword>
<gene>
    <name evidence="7" type="ORF">A2614_00250</name>
</gene>
<dbReference type="SMART" id="SM00228">
    <property type="entry name" value="PDZ"/>
    <property type="match status" value="1"/>
</dbReference>
<dbReference type="InterPro" id="IPR004447">
    <property type="entry name" value="Peptidase_S41A"/>
</dbReference>
<protein>
    <recommendedName>
        <fullName evidence="6">PDZ domain-containing protein</fullName>
    </recommendedName>
</protein>
<comment type="caution">
    <text evidence="7">The sequence shown here is derived from an EMBL/GenBank/DDBJ whole genome shotgun (WGS) entry which is preliminary data.</text>
</comment>
<evidence type="ECO:0000313" key="8">
    <source>
        <dbReference type="Proteomes" id="UP000178803"/>
    </source>
</evidence>
<keyword evidence="4 5" id="KW-0720">Serine protease</keyword>
<dbReference type="PANTHER" id="PTHR32060:SF30">
    <property type="entry name" value="CARBOXY-TERMINAL PROCESSING PROTEASE CTPA"/>
    <property type="match status" value="1"/>
</dbReference>
<dbReference type="Pfam" id="PF17820">
    <property type="entry name" value="PDZ_6"/>
    <property type="match status" value="1"/>
</dbReference>
<dbReference type="Gene3D" id="2.30.42.10">
    <property type="match status" value="1"/>
</dbReference>
<name>A0A1F8DFL9_9BACT</name>
<evidence type="ECO:0000256" key="3">
    <source>
        <dbReference type="ARBA" id="ARBA00022801"/>
    </source>
</evidence>
<dbReference type="InterPro" id="IPR036034">
    <property type="entry name" value="PDZ_sf"/>
</dbReference>
<sequence>MNPQLPKISFPSVRKILIFVFAGALLFSSGYVFGVNGFNVNFNKFPKAIISKEVPPNHQDVNFSLFWKVWDDLEASYYDKTKIVPSQLVYGAISGMVAAVGDPYTVFLPPTENKVVQEDLNGSFEGVGIQIGYKGTQLAVIAPLPDSPAEEAGVKAGDFIIRIKDDAKKIDTGTVGMNLPEAVKAIRGSRGTKVELTLLRDGATEPIVVEMTRARLDVPSVIATFDEKDKNIAHIKLLKFGAETDAEWAKAVKTISQNKDLKGVILDLRNNPGGYLQGAVDIASEFLNKNSLVVVEDRGTEVKKEFRTNRQGSFTGIPVVVLINGGSASASEILAGALRDERGVKLVGEKSFGKGTIQEPQELEGGSGLHITIARWLTPKGTWVNEKSLEPDVKIEDDPKTSQDEQLLEAIKLLQ</sequence>
<dbReference type="SUPFAM" id="SSF50156">
    <property type="entry name" value="PDZ domain-like"/>
    <property type="match status" value="1"/>
</dbReference>
<evidence type="ECO:0000256" key="1">
    <source>
        <dbReference type="ARBA" id="ARBA00009179"/>
    </source>
</evidence>
<evidence type="ECO:0000313" key="7">
    <source>
        <dbReference type="EMBL" id="OGM87400.1"/>
    </source>
</evidence>
<dbReference type="GO" id="GO:0004175">
    <property type="term" value="F:endopeptidase activity"/>
    <property type="evidence" value="ECO:0007669"/>
    <property type="project" value="TreeGrafter"/>
</dbReference>
<feature type="domain" description="PDZ" evidence="6">
    <location>
        <begin position="113"/>
        <end position="189"/>
    </location>
</feature>
<keyword evidence="3 5" id="KW-0378">Hydrolase</keyword>
<dbReference type="Proteomes" id="UP000178803">
    <property type="component" value="Unassembled WGS sequence"/>
</dbReference>
<evidence type="ECO:0000259" key="6">
    <source>
        <dbReference type="PROSITE" id="PS50106"/>
    </source>
</evidence>
<dbReference type="GO" id="GO:0030288">
    <property type="term" value="C:outer membrane-bounded periplasmic space"/>
    <property type="evidence" value="ECO:0007669"/>
    <property type="project" value="TreeGrafter"/>
</dbReference>
<dbReference type="InterPro" id="IPR041489">
    <property type="entry name" value="PDZ_6"/>
</dbReference>
<comment type="similarity">
    <text evidence="1 5">Belongs to the peptidase S41A family.</text>
</comment>
<dbReference type="SMART" id="SM00245">
    <property type="entry name" value="TSPc"/>
    <property type="match status" value="1"/>
</dbReference>
<dbReference type="CDD" id="cd06782">
    <property type="entry name" value="cpPDZ_CPP-like"/>
    <property type="match status" value="1"/>
</dbReference>
<evidence type="ECO:0000256" key="5">
    <source>
        <dbReference type="RuleBase" id="RU004404"/>
    </source>
</evidence>
<dbReference type="InterPro" id="IPR001478">
    <property type="entry name" value="PDZ"/>
</dbReference>
<evidence type="ECO:0000256" key="2">
    <source>
        <dbReference type="ARBA" id="ARBA00022670"/>
    </source>
</evidence>
<dbReference type="AlphaFoldDB" id="A0A1F8DFL9"/>
<dbReference type="NCBIfam" id="TIGR00225">
    <property type="entry name" value="prc"/>
    <property type="match status" value="1"/>
</dbReference>
<organism evidence="7 8">
    <name type="scientific">Candidatus Woesebacteria bacterium RIFOXYD1_FULL_40_21</name>
    <dbReference type="NCBI Taxonomy" id="1802549"/>
    <lineage>
        <taxon>Bacteria</taxon>
        <taxon>Candidatus Woeseibacteriota</taxon>
    </lineage>
</organism>
<dbReference type="SUPFAM" id="SSF52096">
    <property type="entry name" value="ClpP/crotonase"/>
    <property type="match status" value="1"/>
</dbReference>
<dbReference type="CDD" id="cd07560">
    <property type="entry name" value="Peptidase_S41_CPP"/>
    <property type="match status" value="1"/>
</dbReference>
<dbReference type="InterPro" id="IPR005151">
    <property type="entry name" value="Tail-specific_protease"/>
</dbReference>
<dbReference type="Gene3D" id="3.90.226.10">
    <property type="entry name" value="2-enoyl-CoA Hydratase, Chain A, domain 1"/>
    <property type="match status" value="1"/>
</dbReference>
<dbReference type="GO" id="GO:0006508">
    <property type="term" value="P:proteolysis"/>
    <property type="evidence" value="ECO:0007669"/>
    <property type="project" value="UniProtKB-KW"/>
</dbReference>
<dbReference type="EMBL" id="MGIJ01000026">
    <property type="protein sequence ID" value="OGM87400.1"/>
    <property type="molecule type" value="Genomic_DNA"/>
</dbReference>
<proteinExistence type="inferred from homology"/>
<reference evidence="7 8" key="1">
    <citation type="journal article" date="2016" name="Nat. Commun.">
        <title>Thousands of microbial genomes shed light on interconnected biogeochemical processes in an aquifer system.</title>
        <authorList>
            <person name="Anantharaman K."/>
            <person name="Brown C.T."/>
            <person name="Hug L.A."/>
            <person name="Sharon I."/>
            <person name="Castelle C.J."/>
            <person name="Probst A.J."/>
            <person name="Thomas B.C."/>
            <person name="Singh A."/>
            <person name="Wilkins M.J."/>
            <person name="Karaoz U."/>
            <person name="Brodie E.L."/>
            <person name="Williams K.H."/>
            <person name="Hubbard S.S."/>
            <person name="Banfield J.F."/>
        </authorList>
    </citation>
    <scope>NUCLEOTIDE SEQUENCE [LARGE SCALE GENOMIC DNA]</scope>
</reference>
<dbReference type="Pfam" id="PF03572">
    <property type="entry name" value="Peptidase_S41"/>
    <property type="match status" value="1"/>
</dbReference>
<dbReference type="GO" id="GO:0007165">
    <property type="term" value="P:signal transduction"/>
    <property type="evidence" value="ECO:0007669"/>
    <property type="project" value="TreeGrafter"/>
</dbReference>
<evidence type="ECO:0000256" key="4">
    <source>
        <dbReference type="ARBA" id="ARBA00022825"/>
    </source>
</evidence>
<accession>A0A1F8DFL9</accession>
<dbReference type="InterPro" id="IPR029045">
    <property type="entry name" value="ClpP/crotonase-like_dom_sf"/>
</dbReference>
<dbReference type="Gene3D" id="3.30.750.44">
    <property type="match status" value="1"/>
</dbReference>
<dbReference type="GO" id="GO:0008236">
    <property type="term" value="F:serine-type peptidase activity"/>
    <property type="evidence" value="ECO:0007669"/>
    <property type="project" value="UniProtKB-KW"/>
</dbReference>
<dbReference type="PANTHER" id="PTHR32060">
    <property type="entry name" value="TAIL-SPECIFIC PROTEASE"/>
    <property type="match status" value="1"/>
</dbReference>